<dbReference type="RefSeq" id="WP_183818218.1">
    <property type="nucleotide sequence ID" value="NZ_JACHOB010000004.1"/>
</dbReference>
<proteinExistence type="inferred from homology"/>
<reference evidence="3 4" key="1">
    <citation type="submission" date="2020-08" db="EMBL/GenBank/DDBJ databases">
        <title>Genomic Encyclopedia of Type Strains, Phase IV (KMG-IV): sequencing the most valuable type-strain genomes for metagenomic binning, comparative biology and taxonomic classification.</title>
        <authorList>
            <person name="Goeker M."/>
        </authorList>
    </citation>
    <scope>NUCLEOTIDE SEQUENCE [LARGE SCALE GENOMIC DNA]</scope>
    <source>
        <strain evidence="3 4">DSM 102850</strain>
    </source>
</reference>
<dbReference type="AlphaFoldDB" id="A0A840I428"/>
<dbReference type="Pfam" id="PF04519">
    <property type="entry name" value="Bactofilin"/>
    <property type="match status" value="1"/>
</dbReference>
<dbReference type="PANTHER" id="PTHR35024:SF4">
    <property type="entry name" value="POLYMER-FORMING CYTOSKELETAL PROTEIN"/>
    <property type="match status" value="1"/>
</dbReference>
<evidence type="ECO:0000256" key="1">
    <source>
        <dbReference type="ARBA" id="ARBA00044755"/>
    </source>
</evidence>
<dbReference type="InterPro" id="IPR007607">
    <property type="entry name" value="BacA/B"/>
</dbReference>
<evidence type="ECO:0000256" key="2">
    <source>
        <dbReference type="SAM" id="MobiDB-lite"/>
    </source>
</evidence>
<gene>
    <name evidence="3" type="ORF">GGQ59_002064</name>
</gene>
<dbReference type="EMBL" id="JACHOB010000004">
    <property type="protein sequence ID" value="MBB4659527.1"/>
    <property type="molecule type" value="Genomic_DNA"/>
</dbReference>
<protein>
    <submittedName>
        <fullName evidence="3">Cytoskeletal protein CcmA (Bactofilin family)</fullName>
    </submittedName>
</protein>
<comment type="similarity">
    <text evidence="1">Belongs to the bactofilin family.</text>
</comment>
<name>A0A840I428_9PROT</name>
<keyword evidence="4" id="KW-1185">Reference proteome</keyword>
<evidence type="ECO:0000313" key="3">
    <source>
        <dbReference type="EMBL" id="MBB4659527.1"/>
    </source>
</evidence>
<evidence type="ECO:0000313" key="4">
    <source>
        <dbReference type="Proteomes" id="UP000563524"/>
    </source>
</evidence>
<accession>A0A840I428</accession>
<organism evidence="3 4">
    <name type="scientific">Parvularcula dongshanensis</name>
    <dbReference type="NCBI Taxonomy" id="1173995"/>
    <lineage>
        <taxon>Bacteria</taxon>
        <taxon>Pseudomonadati</taxon>
        <taxon>Pseudomonadota</taxon>
        <taxon>Alphaproteobacteria</taxon>
        <taxon>Parvularculales</taxon>
        <taxon>Parvularculaceae</taxon>
        <taxon>Parvularcula</taxon>
    </lineage>
</organism>
<dbReference type="PANTHER" id="PTHR35024">
    <property type="entry name" value="HYPOTHETICAL CYTOSOLIC PROTEIN"/>
    <property type="match status" value="1"/>
</dbReference>
<feature type="region of interest" description="Disordered" evidence="2">
    <location>
        <begin position="134"/>
        <end position="166"/>
    </location>
</feature>
<comment type="caution">
    <text evidence="3">The sequence shown here is derived from an EMBL/GenBank/DDBJ whole genome shotgun (WGS) entry which is preliminary data.</text>
</comment>
<dbReference type="Proteomes" id="UP000563524">
    <property type="component" value="Unassembled WGS sequence"/>
</dbReference>
<feature type="region of interest" description="Disordered" evidence="2">
    <location>
        <begin position="13"/>
        <end position="35"/>
    </location>
</feature>
<sequence length="166" mass="17266">MFSKAKTTELGLTETFEASAEPAKRAAPRPKTAREGVPSLISADVVIRGTIESEGEVQFDGLLEGDLRAKGLVVGEGARIEGQVVAISVRVCGTVEGSIRAQRVELAAGSLVRGEIVHNAMSIEVGARFEGNVRHADDPIGETTVPAVEGPKRKDGKPAVPAAAEA</sequence>